<protein>
    <submittedName>
        <fullName evidence="2">Uncharacterized protein</fullName>
    </submittedName>
</protein>
<evidence type="ECO:0000256" key="1">
    <source>
        <dbReference type="SAM" id="Phobius"/>
    </source>
</evidence>
<dbReference type="AlphaFoldDB" id="A0A1H0I4R1"/>
<keyword evidence="1" id="KW-0812">Transmembrane</keyword>
<keyword evidence="1" id="KW-1133">Transmembrane helix</keyword>
<dbReference type="EMBL" id="LT629710">
    <property type="protein sequence ID" value="SDO26379.1"/>
    <property type="molecule type" value="Genomic_DNA"/>
</dbReference>
<feature type="transmembrane region" description="Helical" evidence="1">
    <location>
        <begin position="89"/>
        <end position="108"/>
    </location>
</feature>
<reference evidence="2 3" key="1">
    <citation type="submission" date="2016-10" db="EMBL/GenBank/DDBJ databases">
        <authorList>
            <person name="de Groot N.N."/>
        </authorList>
    </citation>
    <scope>NUCLEOTIDE SEQUENCE [LARGE SCALE GENOMIC DNA]</scope>
    <source>
        <strain evidence="3">P4-7,KCTC 19426,CECT 7604</strain>
    </source>
</reference>
<dbReference type="Proteomes" id="UP000198741">
    <property type="component" value="Chromosome I"/>
</dbReference>
<name>A0A1H0I4R1_9ACTN</name>
<sequence>MAAAGALVIAEALGLVVLAGVIVASGLRHSAAVGQLLAQGAYYVILAAGMVSCGLALLRGRRWGRTPALVVQIVLAAVGYWMAVPSGRLLLGLALIGVAVVTGGLLLTRAANVWVSRFPSLFGPDPDR</sequence>
<proteinExistence type="predicted"/>
<accession>A0A1H0I4R1</accession>
<feature type="transmembrane region" description="Helical" evidence="1">
    <location>
        <begin position="40"/>
        <end position="58"/>
    </location>
</feature>
<feature type="transmembrane region" description="Helical" evidence="1">
    <location>
        <begin position="65"/>
        <end position="83"/>
    </location>
</feature>
<organism evidence="2 3">
    <name type="scientific">Nakamurella panacisegetis</name>
    <dbReference type="NCBI Taxonomy" id="1090615"/>
    <lineage>
        <taxon>Bacteria</taxon>
        <taxon>Bacillati</taxon>
        <taxon>Actinomycetota</taxon>
        <taxon>Actinomycetes</taxon>
        <taxon>Nakamurellales</taxon>
        <taxon>Nakamurellaceae</taxon>
        <taxon>Nakamurella</taxon>
    </lineage>
</organism>
<evidence type="ECO:0000313" key="3">
    <source>
        <dbReference type="Proteomes" id="UP000198741"/>
    </source>
</evidence>
<gene>
    <name evidence="2" type="ORF">SAMN04515671_0356</name>
</gene>
<evidence type="ECO:0000313" key="2">
    <source>
        <dbReference type="EMBL" id="SDO26379.1"/>
    </source>
</evidence>
<keyword evidence="1" id="KW-0472">Membrane</keyword>
<keyword evidence="3" id="KW-1185">Reference proteome</keyword>